<dbReference type="SMART" id="SM00347">
    <property type="entry name" value="HTH_MARR"/>
    <property type="match status" value="1"/>
</dbReference>
<dbReference type="Pfam" id="PF01047">
    <property type="entry name" value="MarR"/>
    <property type="match status" value="1"/>
</dbReference>
<dbReference type="PANTHER" id="PTHR33164:SF56">
    <property type="entry name" value="HTH-TYPE TRANSCRIPTIONAL REGULATOR MHQR"/>
    <property type="match status" value="1"/>
</dbReference>
<dbReference type="SUPFAM" id="SSF46785">
    <property type="entry name" value="Winged helix' DNA-binding domain"/>
    <property type="match status" value="1"/>
</dbReference>
<dbReference type="InterPro" id="IPR036388">
    <property type="entry name" value="WH-like_DNA-bd_sf"/>
</dbReference>
<accession>A0A7X3FFH6</accession>
<sequence length="145" mass="16372">MSELDLSLKLFVVLSKAQKVIMDRSVKDMKRHNLSPSEFAVLELLYHKGKFPLQQIGDKILVTSGSITYNIDKLEKKGLLKRVPCPEDRRVTYAQITEEGTELFNVIFPEHTKVVESSMSGLTAEEKIQAIELIKKLGLGAQKQD</sequence>
<evidence type="ECO:0000259" key="4">
    <source>
        <dbReference type="PROSITE" id="PS50995"/>
    </source>
</evidence>
<dbReference type="PANTHER" id="PTHR33164">
    <property type="entry name" value="TRANSCRIPTIONAL REGULATOR, MARR FAMILY"/>
    <property type="match status" value="1"/>
</dbReference>
<dbReference type="InterPro" id="IPR036390">
    <property type="entry name" value="WH_DNA-bd_sf"/>
</dbReference>
<evidence type="ECO:0000313" key="6">
    <source>
        <dbReference type="Proteomes" id="UP000490800"/>
    </source>
</evidence>
<dbReference type="PROSITE" id="PS01117">
    <property type="entry name" value="HTH_MARR_1"/>
    <property type="match status" value="1"/>
</dbReference>
<dbReference type="GO" id="GO:0006950">
    <property type="term" value="P:response to stress"/>
    <property type="evidence" value="ECO:0007669"/>
    <property type="project" value="TreeGrafter"/>
</dbReference>
<proteinExistence type="predicted"/>
<keyword evidence="1" id="KW-0805">Transcription regulation</keyword>
<comment type="caution">
    <text evidence="5">The sequence shown here is derived from an EMBL/GenBank/DDBJ whole genome shotgun (WGS) entry which is preliminary data.</text>
</comment>
<dbReference type="OrthoDB" id="9799747at2"/>
<name>A0A7X3FFH6_9BACL</name>
<keyword evidence="3" id="KW-0804">Transcription</keyword>
<dbReference type="EMBL" id="RHLK01000002">
    <property type="protein sequence ID" value="MVO98800.1"/>
    <property type="molecule type" value="Genomic_DNA"/>
</dbReference>
<dbReference type="Proteomes" id="UP000490800">
    <property type="component" value="Unassembled WGS sequence"/>
</dbReference>
<keyword evidence="2" id="KW-0238">DNA-binding</keyword>
<keyword evidence="6" id="KW-1185">Reference proteome</keyword>
<dbReference type="Gene3D" id="1.10.10.10">
    <property type="entry name" value="Winged helix-like DNA-binding domain superfamily/Winged helix DNA-binding domain"/>
    <property type="match status" value="1"/>
</dbReference>
<gene>
    <name evidence="5" type="ORF">EDM21_04570</name>
</gene>
<evidence type="ECO:0000313" key="5">
    <source>
        <dbReference type="EMBL" id="MVO98800.1"/>
    </source>
</evidence>
<dbReference type="GO" id="GO:0003677">
    <property type="term" value="F:DNA binding"/>
    <property type="evidence" value="ECO:0007669"/>
    <property type="project" value="UniProtKB-KW"/>
</dbReference>
<reference evidence="5 6" key="1">
    <citation type="journal article" date="2019" name="Microorganisms">
        <title>Paenibacillus lutrae sp. nov., A Chitinolytic Species Isolated from A River Otter in Castril Natural Park, Granada, Spain.</title>
        <authorList>
            <person name="Rodriguez M."/>
            <person name="Reina J.C."/>
            <person name="Bejar V."/>
            <person name="Llamas I."/>
        </authorList>
    </citation>
    <scope>NUCLEOTIDE SEQUENCE [LARGE SCALE GENOMIC DNA]</scope>
    <source>
        <strain evidence="5 6">N10</strain>
    </source>
</reference>
<protein>
    <submittedName>
        <fullName evidence="5">MarR family transcriptional regulator</fullName>
    </submittedName>
</protein>
<evidence type="ECO:0000256" key="2">
    <source>
        <dbReference type="ARBA" id="ARBA00023125"/>
    </source>
</evidence>
<dbReference type="RefSeq" id="WP_157333285.1">
    <property type="nucleotide sequence ID" value="NZ_RHLK01000002.1"/>
</dbReference>
<dbReference type="InterPro" id="IPR039422">
    <property type="entry name" value="MarR/SlyA-like"/>
</dbReference>
<feature type="domain" description="HTH marR-type" evidence="4">
    <location>
        <begin position="7"/>
        <end position="139"/>
    </location>
</feature>
<dbReference type="GO" id="GO:0003700">
    <property type="term" value="F:DNA-binding transcription factor activity"/>
    <property type="evidence" value="ECO:0007669"/>
    <property type="project" value="InterPro"/>
</dbReference>
<dbReference type="AlphaFoldDB" id="A0A7X3FFH6"/>
<organism evidence="5 6">
    <name type="scientific">Paenibacillus lutrae</name>
    <dbReference type="NCBI Taxonomy" id="2078573"/>
    <lineage>
        <taxon>Bacteria</taxon>
        <taxon>Bacillati</taxon>
        <taxon>Bacillota</taxon>
        <taxon>Bacilli</taxon>
        <taxon>Bacillales</taxon>
        <taxon>Paenibacillaceae</taxon>
        <taxon>Paenibacillus</taxon>
    </lineage>
</organism>
<dbReference type="PROSITE" id="PS50995">
    <property type="entry name" value="HTH_MARR_2"/>
    <property type="match status" value="1"/>
</dbReference>
<evidence type="ECO:0000256" key="1">
    <source>
        <dbReference type="ARBA" id="ARBA00023015"/>
    </source>
</evidence>
<dbReference type="InterPro" id="IPR023187">
    <property type="entry name" value="Tscrpt_reg_MarR-type_CS"/>
</dbReference>
<dbReference type="InterPro" id="IPR000835">
    <property type="entry name" value="HTH_MarR-typ"/>
</dbReference>
<evidence type="ECO:0000256" key="3">
    <source>
        <dbReference type="ARBA" id="ARBA00023163"/>
    </source>
</evidence>